<dbReference type="PANTHER" id="PTHR15137">
    <property type="entry name" value="TRANSCRIPTION INITIATION FACTOR TFIID"/>
    <property type="match status" value="1"/>
</dbReference>
<dbReference type="PROSITE" id="PS50014">
    <property type="entry name" value="BROMODOMAIN_2"/>
    <property type="match status" value="1"/>
</dbReference>
<accession>A0AAD9LKM5</accession>
<evidence type="ECO:0000256" key="1">
    <source>
        <dbReference type="ARBA" id="ARBA00023117"/>
    </source>
</evidence>
<keyword evidence="1 2" id="KW-0103">Bromodomain</keyword>
<reference evidence="4" key="1">
    <citation type="journal article" date="2014" name="Nucleic Acids Res.">
        <title>The evolutionary dynamics of variant antigen genes in Babesia reveal a history of genomic innovation underlying host-parasite interaction.</title>
        <authorList>
            <person name="Jackson A.P."/>
            <person name="Otto T.D."/>
            <person name="Darby A."/>
            <person name="Ramaprasad A."/>
            <person name="Xia D."/>
            <person name="Echaide I.E."/>
            <person name="Farber M."/>
            <person name="Gahlot S."/>
            <person name="Gamble J."/>
            <person name="Gupta D."/>
            <person name="Gupta Y."/>
            <person name="Jackson L."/>
            <person name="Malandrin L."/>
            <person name="Malas T.B."/>
            <person name="Moussa E."/>
            <person name="Nair M."/>
            <person name="Reid A.J."/>
            <person name="Sanders M."/>
            <person name="Sharma J."/>
            <person name="Tracey A."/>
            <person name="Quail M.A."/>
            <person name="Weir W."/>
            <person name="Wastling J.M."/>
            <person name="Hall N."/>
            <person name="Willadsen P."/>
            <person name="Lingelbach K."/>
            <person name="Shiels B."/>
            <person name="Tait A."/>
            <person name="Berriman M."/>
            <person name="Allred D.R."/>
            <person name="Pain A."/>
        </authorList>
    </citation>
    <scope>NUCLEOTIDE SEQUENCE</scope>
    <source>
        <strain evidence="4">1802A</strain>
    </source>
</reference>
<dbReference type="GO" id="GO:0016251">
    <property type="term" value="F:RNA polymerase II general transcription initiation factor activity"/>
    <property type="evidence" value="ECO:0007669"/>
    <property type="project" value="TreeGrafter"/>
</dbReference>
<gene>
    <name evidence="4" type="ORF">X943_003980</name>
</gene>
<dbReference type="InterPro" id="IPR037813">
    <property type="entry name" value="TAF2"/>
</dbReference>
<feature type="domain" description="Bromo" evidence="3">
    <location>
        <begin position="1529"/>
        <end position="1587"/>
    </location>
</feature>
<dbReference type="CDD" id="cd04369">
    <property type="entry name" value="Bromodomain"/>
    <property type="match status" value="1"/>
</dbReference>
<sequence length="1618" mass="183586">MARYELKSQHVSVSVDFTRCSLTGSTSLFLTRYGEESETDPRDGNIHVLLPLSVPVVACSSYSRVAVNGVDAVFHVVKALEPGNNADIVNNKCCNVDLMTLDGIHVAAQELSSSLLYIEHHGIPSDVTVEIQFEYLQLDSLLDTIYFEKHWLLPRCSTSYRSYSVFVSSRASDHWFPTVLMTPDLRVSDDCCYSIDVTVPQGYTAICGLPLNENFDRDENLNHTEDTTVFHFKHAGRQGLGPLPRHCFGLFVGEFEFWDGSILQKKAIDSGEQRESIEDEDALENYSRSVPCKLSKNAHVIYVTLKGYGFLLEPTNIATSQCLDVYKRALDVDLPTNLYLLFLPMTVFPQPINMSTYIRTQTDVDIKRCTAYTGSENYLHSSFVQSLATCYQGMYYQSGNNMIVYSMDVLHSYSDIDHDAKCIDCRLVIAHGLALPFMLKKWVNPSRDMHLDVMLQAYLVDQFVKRNMGMNEYRLRLWAIREVFASVTEIFGDDFPLCQQKGISTSAHILENDRAFLLKCHLLPNILDALFTASNFLPDNFFIQSIRRRILAISKAGYSRCYMNVNCTQKADASDAFAVWSDGNSFWKSLGDEMIRRYINSWNTRPPNRLVIENQLDVNSKLEDIVRRGVEHDHLSSIMKQYNSMVRSFIYGTGCPQINMSFALQLQRKGTSMDHLNFRVDIKSLQPPLDVNKDGSTAYSVCHVAGLSVRNMLETYTRLARVLQLDEHSYHNAKDFHDNIFKRVLELFGVFHSDRCTSLPHVLDFPDISNPVSISSSSDAGMLRRNMGLFQMWHDPVDLVGRDGNFLLGYGYVGTFPYNFCLGNGPIWDCLDIVKQCCNVSSMIESFVDNGSMYCGGYTFHNGYEKLFGKGSLPVASNGGTPLWKLTHQQSVMMDMPNSSTPLSGGYSKQWIAPFKADIVEDDGIRENVRMLGDLVPTSYKVNPRAERGRKKVAIKGVPEKDLDDAVDDANRKNTYVGHHSESDRMVIEWMKMLFIGIHPELAQLDNRSVVAKICSKTRLPLLWMRVDSNFRLIGRIRRCQSSSMWEQQLMSDNNIYSQIEAAAALGSFGRSIHFNTTENPIVHIATSKLEQMLRRHRVHPTVRARCLYSLVCLYNRDPREHDNIQDIFANYLNSFSLNNTGANYWHPSEARFMLDFFKAVALLRNGHGFSPQMAVDIFAKVLEGMNGVNYMVHATNIVECCSYLAIPPCALKHCEDGAVTCLDVRRLWQLLWHLFRLDGIPGSGSSNRLLTAAFLRCISRQPLMLDMCCAKFMNEKDLGFRFDFLHFIPLRQNVVCLGQAAFELGQTYHSTYVHFSAIQALLRVIMTGAYSVSDDVETEGDFEVQRLEMVKMSTEEQVARIQSFAGIYEAVQCCVKLYERFVESYLKLAVWDAFGLLVEELAQSHPVIFVGLDSPLARKSRDLLYNQMRPHAISSHPFNVEIFMKLRTVISLLFGHGYIWEDDVVPDGVLVSQRLDRLTSGHSMPRIAAFRRVHGEGVRNGSKDWVEVAVEAVGALKELPQARWFINDPEKSIVGYRSLVRYPMWLMKIEQKAVSGQYTIPMQFKADMALVFKNAKAVNKADSVPFADAVVLEEQFETLWPAIVRTFQRNAKAGVTQ</sequence>
<comment type="caution">
    <text evidence="4">The sequence shown here is derived from an EMBL/GenBank/DDBJ whole genome shotgun (WGS) entry which is preliminary data.</text>
</comment>
<reference evidence="4" key="2">
    <citation type="submission" date="2021-05" db="EMBL/GenBank/DDBJ databases">
        <authorList>
            <person name="Pain A."/>
        </authorList>
    </citation>
    <scope>NUCLEOTIDE SEQUENCE</scope>
    <source>
        <strain evidence="4">1802A</strain>
    </source>
</reference>
<dbReference type="SUPFAM" id="SSF47370">
    <property type="entry name" value="Bromodomain"/>
    <property type="match status" value="1"/>
</dbReference>
<dbReference type="GO" id="GO:0000976">
    <property type="term" value="F:transcription cis-regulatory region binding"/>
    <property type="evidence" value="ECO:0007669"/>
    <property type="project" value="TreeGrafter"/>
</dbReference>
<keyword evidence="5" id="KW-1185">Reference proteome</keyword>
<evidence type="ECO:0000256" key="2">
    <source>
        <dbReference type="PROSITE-ProRule" id="PRU00035"/>
    </source>
</evidence>
<dbReference type="PANTHER" id="PTHR15137:SF9">
    <property type="entry name" value="TRANSCRIPTION INITIATION FACTOR TFIID SUBUNIT 2"/>
    <property type="match status" value="1"/>
</dbReference>
<organism evidence="4 5">
    <name type="scientific">Babesia divergens</name>
    <dbReference type="NCBI Taxonomy" id="32595"/>
    <lineage>
        <taxon>Eukaryota</taxon>
        <taxon>Sar</taxon>
        <taxon>Alveolata</taxon>
        <taxon>Apicomplexa</taxon>
        <taxon>Aconoidasida</taxon>
        <taxon>Piroplasmida</taxon>
        <taxon>Babesiidae</taxon>
        <taxon>Babesia</taxon>
    </lineage>
</organism>
<dbReference type="GO" id="GO:0003682">
    <property type="term" value="F:chromatin binding"/>
    <property type="evidence" value="ECO:0007669"/>
    <property type="project" value="TreeGrafter"/>
</dbReference>
<protein>
    <submittedName>
        <fullName evidence="4">Bromodomain containing protein</fullName>
    </submittedName>
</protein>
<dbReference type="GO" id="GO:0006367">
    <property type="term" value="P:transcription initiation at RNA polymerase II promoter"/>
    <property type="evidence" value="ECO:0007669"/>
    <property type="project" value="TreeGrafter"/>
</dbReference>
<dbReference type="InterPro" id="IPR001487">
    <property type="entry name" value="Bromodomain"/>
</dbReference>
<dbReference type="Proteomes" id="UP001195914">
    <property type="component" value="Unassembled WGS sequence"/>
</dbReference>
<evidence type="ECO:0000313" key="4">
    <source>
        <dbReference type="EMBL" id="KAK1938739.1"/>
    </source>
</evidence>
<dbReference type="EMBL" id="JAHBMH010000024">
    <property type="protein sequence ID" value="KAK1938739.1"/>
    <property type="molecule type" value="Genomic_DNA"/>
</dbReference>
<dbReference type="Pfam" id="PF00439">
    <property type="entry name" value="Bromodomain"/>
    <property type="match status" value="1"/>
</dbReference>
<proteinExistence type="predicted"/>
<dbReference type="Gene3D" id="1.20.920.10">
    <property type="entry name" value="Bromodomain-like"/>
    <property type="match status" value="1"/>
</dbReference>
<evidence type="ECO:0000313" key="5">
    <source>
        <dbReference type="Proteomes" id="UP001195914"/>
    </source>
</evidence>
<evidence type="ECO:0000259" key="3">
    <source>
        <dbReference type="PROSITE" id="PS50014"/>
    </source>
</evidence>
<dbReference type="GO" id="GO:0005669">
    <property type="term" value="C:transcription factor TFIID complex"/>
    <property type="evidence" value="ECO:0007669"/>
    <property type="project" value="InterPro"/>
</dbReference>
<dbReference type="InterPro" id="IPR036427">
    <property type="entry name" value="Bromodomain-like_sf"/>
</dbReference>
<name>A0AAD9LKM5_BABDI</name>
<dbReference type="SMART" id="SM00297">
    <property type="entry name" value="BROMO"/>
    <property type="match status" value="1"/>
</dbReference>